<dbReference type="EMBL" id="CAADFS010000147">
    <property type="protein sequence ID" value="VFK51940.1"/>
    <property type="molecule type" value="Genomic_DNA"/>
</dbReference>
<sequence>MHLNECVYTESGEIRHVIPEKAFRRKISEFLEEKLARSINLPSFEDAIIYANRIASLARKYNYYSDIHIWKKR</sequence>
<gene>
    <name evidence="2" type="ORF">BECKTC1821D_GA0114238_11474</name>
    <name evidence="1" type="ORF">BECKTC1821E_GA0114239_10799</name>
    <name evidence="3" type="ORF">BECKTC1821F_GA0114240_107611</name>
</gene>
<proteinExistence type="predicted"/>
<protein>
    <submittedName>
        <fullName evidence="1">Uncharacterized protein</fullName>
    </submittedName>
</protein>
<evidence type="ECO:0000313" key="1">
    <source>
        <dbReference type="EMBL" id="VFK47239.1"/>
    </source>
</evidence>
<dbReference type="EMBL" id="CAADFT010000079">
    <property type="protein sequence ID" value="VFK47239.1"/>
    <property type="molecule type" value="Genomic_DNA"/>
</dbReference>
<name>A0A450Z0F1_9GAMM</name>
<accession>A0A450Z0F1</accession>
<evidence type="ECO:0000313" key="2">
    <source>
        <dbReference type="EMBL" id="VFK51940.1"/>
    </source>
</evidence>
<dbReference type="EMBL" id="CAADFW010000076">
    <property type="protein sequence ID" value="VFK62582.1"/>
    <property type="molecule type" value="Genomic_DNA"/>
</dbReference>
<organism evidence="1">
    <name type="scientific">Candidatus Kentrum sp. TC</name>
    <dbReference type="NCBI Taxonomy" id="2126339"/>
    <lineage>
        <taxon>Bacteria</taxon>
        <taxon>Pseudomonadati</taxon>
        <taxon>Pseudomonadota</taxon>
        <taxon>Gammaproteobacteria</taxon>
        <taxon>Candidatus Kentrum</taxon>
    </lineage>
</organism>
<evidence type="ECO:0000313" key="3">
    <source>
        <dbReference type="EMBL" id="VFK62582.1"/>
    </source>
</evidence>
<dbReference type="AlphaFoldDB" id="A0A450Z0F1"/>
<reference evidence="1" key="1">
    <citation type="submission" date="2019-02" db="EMBL/GenBank/DDBJ databases">
        <authorList>
            <person name="Gruber-Vodicka R. H."/>
            <person name="Seah K. B. B."/>
        </authorList>
    </citation>
    <scope>NUCLEOTIDE SEQUENCE</scope>
    <source>
        <strain evidence="2">BECK_BZ123</strain>
        <strain evidence="1">BECK_BZ125</strain>
        <strain evidence="3">BECK_BZ126</strain>
    </source>
</reference>